<keyword evidence="3" id="KW-1185">Reference proteome</keyword>
<dbReference type="RefSeq" id="WP_344327437.1">
    <property type="nucleotide sequence ID" value="NZ_BAAAPY010000006.1"/>
</dbReference>
<name>A0ABN2W0D8_9ACTN</name>
<evidence type="ECO:0000259" key="1">
    <source>
        <dbReference type="Pfam" id="PF14530"/>
    </source>
</evidence>
<organism evidence="2 3">
    <name type="scientific">Aeromicrobium halocynthiae</name>
    <dbReference type="NCBI Taxonomy" id="560557"/>
    <lineage>
        <taxon>Bacteria</taxon>
        <taxon>Bacillati</taxon>
        <taxon>Actinomycetota</taxon>
        <taxon>Actinomycetes</taxon>
        <taxon>Propionibacteriales</taxon>
        <taxon>Nocardioidaceae</taxon>
        <taxon>Aeromicrobium</taxon>
    </lineage>
</organism>
<sequence>MTAASDPAPDTGRLVGARLNQLELEHEAVWLLGLVGGREAALRDRVADELDRHLAQRDVLLAVLDVEDVDAGAPRASYGVPPADADAARLAIADVERRLSAACLAIVPLLVRAERGDGVEAVAVAARAAVRWGESPRAFPGLD</sequence>
<gene>
    <name evidence="2" type="ORF">GCM10009821_19380</name>
</gene>
<dbReference type="Gene3D" id="1.20.1260.10">
    <property type="match status" value="1"/>
</dbReference>
<evidence type="ECO:0000313" key="3">
    <source>
        <dbReference type="Proteomes" id="UP001501480"/>
    </source>
</evidence>
<dbReference type="Proteomes" id="UP001501480">
    <property type="component" value="Unassembled WGS sequence"/>
</dbReference>
<dbReference type="InterPro" id="IPR012347">
    <property type="entry name" value="Ferritin-like"/>
</dbReference>
<reference evidence="2 3" key="1">
    <citation type="journal article" date="2019" name="Int. J. Syst. Evol. Microbiol.">
        <title>The Global Catalogue of Microorganisms (GCM) 10K type strain sequencing project: providing services to taxonomists for standard genome sequencing and annotation.</title>
        <authorList>
            <consortium name="The Broad Institute Genomics Platform"/>
            <consortium name="The Broad Institute Genome Sequencing Center for Infectious Disease"/>
            <person name="Wu L."/>
            <person name="Ma J."/>
        </authorList>
    </citation>
    <scope>NUCLEOTIDE SEQUENCE [LARGE SCALE GENOMIC DNA]</scope>
    <source>
        <strain evidence="2 3">JCM 15749</strain>
    </source>
</reference>
<evidence type="ECO:0000313" key="2">
    <source>
        <dbReference type="EMBL" id="GAA2079384.1"/>
    </source>
</evidence>
<proteinExistence type="predicted"/>
<dbReference type="Pfam" id="PF14530">
    <property type="entry name" value="DUF4439"/>
    <property type="match status" value="1"/>
</dbReference>
<dbReference type="InterPro" id="IPR029447">
    <property type="entry name" value="DUF4439"/>
</dbReference>
<dbReference type="EMBL" id="BAAAPY010000006">
    <property type="protein sequence ID" value="GAA2079384.1"/>
    <property type="molecule type" value="Genomic_DNA"/>
</dbReference>
<accession>A0ABN2W0D8</accession>
<dbReference type="SUPFAM" id="SSF47240">
    <property type="entry name" value="Ferritin-like"/>
    <property type="match status" value="1"/>
</dbReference>
<comment type="caution">
    <text evidence="2">The sequence shown here is derived from an EMBL/GenBank/DDBJ whole genome shotgun (WGS) entry which is preliminary data.</text>
</comment>
<dbReference type="InterPro" id="IPR009078">
    <property type="entry name" value="Ferritin-like_SF"/>
</dbReference>
<feature type="domain" description="DUF4439" evidence="1">
    <location>
        <begin position="20"/>
        <end position="142"/>
    </location>
</feature>
<protein>
    <recommendedName>
        <fullName evidence="1">DUF4439 domain-containing protein</fullName>
    </recommendedName>
</protein>